<organism evidence="4">
    <name type="scientific">Capitella teleta</name>
    <name type="common">Polychaete worm</name>
    <dbReference type="NCBI Taxonomy" id="283909"/>
    <lineage>
        <taxon>Eukaryota</taxon>
        <taxon>Metazoa</taxon>
        <taxon>Spiralia</taxon>
        <taxon>Lophotrochozoa</taxon>
        <taxon>Annelida</taxon>
        <taxon>Polychaeta</taxon>
        <taxon>Sedentaria</taxon>
        <taxon>Scolecida</taxon>
        <taxon>Capitellidae</taxon>
        <taxon>Capitella</taxon>
    </lineage>
</organism>
<keyword evidence="2" id="KW-0808">Transferase</keyword>
<dbReference type="AlphaFoldDB" id="R7TBE1"/>
<evidence type="ECO:0000313" key="4">
    <source>
        <dbReference type="EMBL" id="ELT91058.1"/>
    </source>
</evidence>
<dbReference type="PROSITE" id="PS01295">
    <property type="entry name" value="ISPD"/>
    <property type="match status" value="1"/>
</dbReference>
<dbReference type="OMA" id="TPMLIHA"/>
<accession>R7TBE1</accession>
<dbReference type="EMBL" id="AMQN01013993">
    <property type="status" value="NOT_ANNOTATED_CDS"/>
    <property type="molecule type" value="Genomic_DNA"/>
</dbReference>
<dbReference type="Proteomes" id="UP000014760">
    <property type="component" value="Unassembled WGS sequence"/>
</dbReference>
<dbReference type="PANTHER" id="PTHR43015">
    <property type="entry name" value="D-RIBITOL-5-PHOSPHATE CYTIDYLYLTRANSFERASE"/>
    <property type="match status" value="1"/>
</dbReference>
<keyword evidence="3" id="KW-0548">Nucleotidyltransferase</keyword>
<dbReference type="HOGENOM" id="CLU_061281_2_0_1"/>
<dbReference type="InterPro" id="IPR029044">
    <property type="entry name" value="Nucleotide-diphossugar_trans"/>
</dbReference>
<gene>
    <name evidence="4" type="ORF">CAPTEDRAFT_125354</name>
</gene>
<dbReference type="CDD" id="cd02516">
    <property type="entry name" value="CDP-ME_synthetase"/>
    <property type="match status" value="1"/>
</dbReference>
<evidence type="ECO:0000256" key="1">
    <source>
        <dbReference type="ARBA" id="ARBA00009789"/>
    </source>
</evidence>
<dbReference type="PANTHER" id="PTHR43015:SF1">
    <property type="entry name" value="D-RIBITOL-5-PHOSPHATE CYTIDYLYLTRANSFERASE"/>
    <property type="match status" value="1"/>
</dbReference>
<name>R7TBE1_CAPTE</name>
<comment type="similarity">
    <text evidence="1">Belongs to the IspD/TarI cytidylyltransferase family. IspD subfamily.</text>
</comment>
<reference evidence="4 6" key="2">
    <citation type="journal article" date="2013" name="Nature">
        <title>Insights into bilaterian evolution from three spiralian genomes.</title>
        <authorList>
            <person name="Simakov O."/>
            <person name="Marletaz F."/>
            <person name="Cho S.J."/>
            <person name="Edsinger-Gonzales E."/>
            <person name="Havlak P."/>
            <person name="Hellsten U."/>
            <person name="Kuo D.H."/>
            <person name="Larsson T."/>
            <person name="Lv J."/>
            <person name="Arendt D."/>
            <person name="Savage R."/>
            <person name="Osoegawa K."/>
            <person name="de Jong P."/>
            <person name="Grimwood J."/>
            <person name="Chapman J.A."/>
            <person name="Shapiro H."/>
            <person name="Aerts A."/>
            <person name="Otillar R.P."/>
            <person name="Terry A.Y."/>
            <person name="Boore J.L."/>
            <person name="Grigoriev I.V."/>
            <person name="Lindberg D.R."/>
            <person name="Seaver E.C."/>
            <person name="Weisblat D.A."/>
            <person name="Putnam N.H."/>
            <person name="Rokhsar D.S."/>
        </authorList>
    </citation>
    <scope>NUCLEOTIDE SEQUENCE</scope>
    <source>
        <strain evidence="4 6">I ESC-2004</strain>
    </source>
</reference>
<dbReference type="EnsemblMetazoa" id="CapteT125354">
    <property type="protein sequence ID" value="CapteP125354"/>
    <property type="gene ID" value="CapteG125354"/>
</dbReference>
<evidence type="ECO:0000256" key="3">
    <source>
        <dbReference type="ARBA" id="ARBA00022695"/>
    </source>
</evidence>
<proteinExistence type="inferred from homology"/>
<dbReference type="InterPro" id="IPR018294">
    <property type="entry name" value="ISPD_synthase_CS"/>
</dbReference>
<dbReference type="SUPFAM" id="SSF53448">
    <property type="entry name" value="Nucleotide-diphospho-sugar transferases"/>
    <property type="match status" value="1"/>
</dbReference>
<evidence type="ECO:0000313" key="5">
    <source>
        <dbReference type="EnsemblMetazoa" id="CapteP125354"/>
    </source>
</evidence>
<dbReference type="GO" id="GO:0008299">
    <property type="term" value="P:isoprenoid biosynthetic process"/>
    <property type="evidence" value="ECO:0007669"/>
    <property type="project" value="InterPro"/>
</dbReference>
<sequence>MSTFDDSKIDLEVYVVIPAAGCGVRFGSLPPKQLQLLGNQPLICRTVSAFESIPWISQIIVPTSADLIDHLTAIFHDHGFLKVKTCLGSATRHRSIFNGIIALEKVCSADSVVIIHDAVRPFVNQSTVASVTMAAHLHKAAGVTRPLVSTVISCDDHSLLKESLDRNRYQASEMPQAFQYNVIRSAYENCCTHDFDHGTECLHLALKYCDVRAKLIEGSEHLWKVTYRRDLLAAEMTLRGRFQNLQLFLGTGTGPGRLIQ</sequence>
<dbReference type="GO" id="GO:0047349">
    <property type="term" value="F:D-ribitol-5-phosphate cytidylyltransferase activity"/>
    <property type="evidence" value="ECO:0007669"/>
    <property type="project" value="TreeGrafter"/>
</dbReference>
<keyword evidence="6" id="KW-1185">Reference proteome</keyword>
<reference evidence="5" key="3">
    <citation type="submission" date="2015-06" db="UniProtKB">
        <authorList>
            <consortium name="EnsemblMetazoa"/>
        </authorList>
    </citation>
    <scope>IDENTIFICATION</scope>
</reference>
<dbReference type="STRING" id="283909.R7TBE1"/>
<dbReference type="Gene3D" id="3.90.550.10">
    <property type="entry name" value="Spore Coat Polysaccharide Biosynthesis Protein SpsA, Chain A"/>
    <property type="match status" value="1"/>
</dbReference>
<dbReference type="GO" id="GO:0005829">
    <property type="term" value="C:cytosol"/>
    <property type="evidence" value="ECO:0007669"/>
    <property type="project" value="TreeGrafter"/>
</dbReference>
<evidence type="ECO:0008006" key="7">
    <source>
        <dbReference type="Google" id="ProtNLM"/>
    </source>
</evidence>
<dbReference type="InterPro" id="IPR034683">
    <property type="entry name" value="IspD/TarI"/>
</dbReference>
<evidence type="ECO:0000313" key="6">
    <source>
        <dbReference type="Proteomes" id="UP000014760"/>
    </source>
</evidence>
<protein>
    <recommendedName>
        <fullName evidence="7">2-C-methyl-D-erythritol 4-phosphate cytidylyltransferase-like protein</fullName>
    </recommendedName>
</protein>
<evidence type="ECO:0000256" key="2">
    <source>
        <dbReference type="ARBA" id="ARBA00022679"/>
    </source>
</evidence>
<reference evidence="6" key="1">
    <citation type="submission" date="2012-12" db="EMBL/GenBank/DDBJ databases">
        <authorList>
            <person name="Hellsten U."/>
            <person name="Grimwood J."/>
            <person name="Chapman J.A."/>
            <person name="Shapiro H."/>
            <person name="Aerts A."/>
            <person name="Otillar R.P."/>
            <person name="Terry A.Y."/>
            <person name="Boore J.L."/>
            <person name="Simakov O."/>
            <person name="Marletaz F."/>
            <person name="Cho S.-J."/>
            <person name="Edsinger-Gonzales E."/>
            <person name="Havlak P."/>
            <person name="Kuo D.-H."/>
            <person name="Larsson T."/>
            <person name="Lv J."/>
            <person name="Arendt D."/>
            <person name="Savage R."/>
            <person name="Osoegawa K."/>
            <person name="de Jong P."/>
            <person name="Lindberg D.R."/>
            <person name="Seaver E.C."/>
            <person name="Weisblat D.A."/>
            <person name="Putnam N.H."/>
            <person name="Grigoriev I.V."/>
            <person name="Rokhsar D.S."/>
        </authorList>
    </citation>
    <scope>NUCLEOTIDE SEQUENCE</scope>
    <source>
        <strain evidence="6">I ESC-2004</strain>
    </source>
</reference>
<dbReference type="OrthoDB" id="414267at2759"/>
<dbReference type="GO" id="GO:0035269">
    <property type="term" value="P:protein O-linked glycosylation via mannose"/>
    <property type="evidence" value="ECO:0007669"/>
    <property type="project" value="TreeGrafter"/>
</dbReference>
<dbReference type="EMBL" id="KB310663">
    <property type="protein sequence ID" value="ELT91058.1"/>
    <property type="molecule type" value="Genomic_DNA"/>
</dbReference>
<dbReference type="Pfam" id="PF01128">
    <property type="entry name" value="IspD"/>
    <property type="match status" value="1"/>
</dbReference>